<keyword evidence="3 13" id="KW-0812">Transmembrane</keyword>
<dbReference type="InterPro" id="IPR007110">
    <property type="entry name" value="Ig-like_dom"/>
</dbReference>
<dbReference type="PROSITE" id="PS50056">
    <property type="entry name" value="TYR_PHOSPHATASE_2"/>
    <property type="match status" value="1"/>
</dbReference>
<dbReference type="GO" id="GO:0004725">
    <property type="term" value="F:protein tyrosine phosphatase activity"/>
    <property type="evidence" value="ECO:0007669"/>
    <property type="project" value="UniProtKB-EC"/>
</dbReference>
<dbReference type="PANTHER" id="PTHR47028:SF1">
    <property type="entry name" value="RECEPTOR-TYPE TYROSINE-PROTEIN PHOSPHATASE O"/>
    <property type="match status" value="1"/>
</dbReference>
<dbReference type="GO" id="GO:0007411">
    <property type="term" value="P:axon guidance"/>
    <property type="evidence" value="ECO:0007669"/>
    <property type="project" value="TreeGrafter"/>
</dbReference>
<feature type="non-terminal residue" evidence="18">
    <location>
        <position position="1"/>
    </location>
</feature>
<dbReference type="PROSITE" id="PS00383">
    <property type="entry name" value="TYR_PHOSPHATASE_1"/>
    <property type="match status" value="1"/>
</dbReference>
<dbReference type="InterPro" id="IPR000387">
    <property type="entry name" value="Tyr_Pase_dom"/>
</dbReference>
<accession>Q4SWB8</accession>
<dbReference type="Pfam" id="PF26586">
    <property type="entry name" value="Fn3_R-PTP-O"/>
    <property type="match status" value="1"/>
</dbReference>
<dbReference type="SUPFAM" id="SSF52799">
    <property type="entry name" value="(Phosphotyrosine protein) phosphatases II"/>
    <property type="match status" value="1"/>
</dbReference>
<evidence type="ECO:0000259" key="15">
    <source>
        <dbReference type="PROSITE" id="PS50056"/>
    </source>
</evidence>
<dbReference type="InterPro" id="IPR003961">
    <property type="entry name" value="FN3_dom"/>
</dbReference>
<feature type="domain" description="Fibronectin type-III" evidence="17">
    <location>
        <begin position="781"/>
        <end position="871"/>
    </location>
</feature>
<gene>
    <name evidence="18" type="ORF">GSTENG00011570001</name>
</gene>
<dbReference type="Pfam" id="PF00041">
    <property type="entry name" value="fn3"/>
    <property type="match status" value="1"/>
</dbReference>
<evidence type="ECO:0000256" key="12">
    <source>
        <dbReference type="SAM" id="MobiDB-lite"/>
    </source>
</evidence>
<feature type="domain" description="Ig-like" evidence="16">
    <location>
        <begin position="746"/>
        <end position="864"/>
    </location>
</feature>
<dbReference type="PRINTS" id="PR00700">
    <property type="entry name" value="PRTYPHPHTASE"/>
</dbReference>
<name>Q4SWB8_TETNG</name>
<proteinExistence type="predicted"/>
<sequence length="1455" mass="163211">LWFQFQTSWAFRAWLDEDGRIVAALERSDLRENATTYAAQLAGEAQTTVAQFGNVSTPLTFNASHHGLCYSVGLLLKVGPSWSKAVRTVAVLTKPLPVHSARVWDYKESPETGVVFDLEPPAGTIFSRVNITYTEGQERRSMLYKDFHQGRAVFKHWLPGLCYRNITFQLVSEARLFQNTLVAHSDVTHTPINHRTVPYPPLNLTHRVIHLSQRGAASPESSRHSQSAPRRTSRQAANIPPTAEAAPPTPEATAGTAGQGPSEHTPVPVDGANQTAQDDWPDPSQPSLEGGDEEFVNAVVPEYEDSNEPGSAMDLQSRDSVLPTRLPPVLLELRWLPPRAPSGYDGFNIYIHRDDTTHTWSCSSLLLRMTETASVDENTHEFFTELTEPGTYRLQVTTLSSSGECQARESVRTAGSAFYLGPRGELLEELRQRPQAVSVRLLDSSTAAVSWAPSPEQHNGSVVSVVSTTCLKPSLSQRMESSYCREENSSSDIITHLTPGAQYRVVVYHTNGPLSSPPSEPVIIDIEPTGVRELAVFPLSPTAVILSWQRPYHVAFRKYVLQTFFFNPVTLSSEWSTYYEIAATASVIASVVTHTHSHTPSLLSDGRSLWIDQSCVSRQRVTDLLPAWYYSFRVAMVTWGEPPLSCCDSSAVSFVTAPEAPHISAVDYSGGVLSLRWTYGELFVDLSHSRMLHWQVLAIGRKGPERGYSVNVSRNVMRASLPVPPGDIYNVTVTACTERSRNASTPSIIRLGAPFFFSLLLFHPQRFHAGVSLLCISEPAPPRSLYAVNATPSSVTLLWVEEGVVDYYQVLCKANRSRKELKAREPQMLNSQVVTVTGLKPSSTYNCTIISFSYSSASRPVHISITTAAKEMNPSIAAISALAILSILLIGLLVLFLLVLRKKHLQITRECGAETFVNFASFERDGKLPYNWRRSVFALLTLLPSCLWTDSLLAFYINPWSKTSLKKRKLTSPVQLDDFDAYFKEMSKDSAYKFSLQFEELKSVGLDLPHEAAACRSTEPRTATPTSCPFQLQQRQQACAHQHHHCWECGAETFVNFASFERDGKLPYNWRRSVFALLTLLPSCLWTDSLLAFYINPWSKTSLKKRKLTSPVQLDDFDAYFKEMSKDSAYKFSLQFEELKSVGLDLPHEAADLPVNRAKNRYTNILPYDFSRVKLVSLHNDDGADYINANFIPVSLSRPRRRRSVPAPHTHTHVCVCVQGYRHPEEYIATQGPLPETRNDFWTMVLQQKASLIVMLTQCNERRRVKCDHYWPFTDEPVTYGEISVEMLSESESPEWTVRKFRLGYVSTAVPSPPLLEAPPTPGPPQADNSRDVLHLNYTSWPDHGVPTVNAIESILQFVHIVRQQANRTKEPIVVHCSAGVGRTGTFIALDRLMQHIREHEFVDVLGMVSEMRSHRLSMVQTEEQYVFIHQCVLLMWQKKQQQQSITSDVIYENA</sequence>
<feature type="domain" description="Tyrosine-protein phosphatase" evidence="14">
    <location>
        <begin position="1132"/>
        <end position="1436"/>
    </location>
</feature>
<dbReference type="FunFam" id="3.90.190.10:FF:000009">
    <property type="entry name" value="Receptor-type tyrosine-protein phosphatase beta"/>
    <property type="match status" value="1"/>
</dbReference>
<protein>
    <recommendedName>
        <fullName evidence="2">protein-tyrosine-phosphatase</fullName>
        <ecNumber evidence="2">3.1.3.48</ecNumber>
    </recommendedName>
</protein>
<reference evidence="18" key="1">
    <citation type="journal article" date="2004" name="Nature">
        <title>Genome duplication in the teleost fish Tetraodon nigroviridis reveals the early vertebrate proto-karyotype.</title>
        <authorList>
            <person name="Jaillon O."/>
            <person name="Aury J.-M."/>
            <person name="Brunet F."/>
            <person name="Petit J.-L."/>
            <person name="Stange-Thomann N."/>
            <person name="Mauceli E."/>
            <person name="Bouneau L."/>
            <person name="Fischer C."/>
            <person name="Ozouf-Costaz C."/>
            <person name="Bernot A."/>
            <person name="Nicaud S."/>
            <person name="Jaffe D."/>
            <person name="Fisher S."/>
            <person name="Lutfalla G."/>
            <person name="Dossat C."/>
            <person name="Segurens B."/>
            <person name="Dasilva C."/>
            <person name="Salanoubat M."/>
            <person name="Levy M."/>
            <person name="Boudet N."/>
            <person name="Castellano S."/>
            <person name="Anthouard V."/>
            <person name="Jubin C."/>
            <person name="Castelli V."/>
            <person name="Katinka M."/>
            <person name="Vacherie B."/>
            <person name="Biemont C."/>
            <person name="Skalli Z."/>
            <person name="Cattolico L."/>
            <person name="Poulain J."/>
            <person name="De Berardinis V."/>
            <person name="Cruaud C."/>
            <person name="Duprat S."/>
            <person name="Brottier P."/>
            <person name="Coutanceau J.-P."/>
            <person name="Gouzy J."/>
            <person name="Parra G."/>
            <person name="Lardier G."/>
            <person name="Chapple C."/>
            <person name="McKernan K.J."/>
            <person name="McEwan P."/>
            <person name="Bosak S."/>
            <person name="Kellis M."/>
            <person name="Volff J.-N."/>
            <person name="Guigo R."/>
            <person name="Zody M.C."/>
            <person name="Mesirov J."/>
            <person name="Lindblad-Toh K."/>
            <person name="Birren B."/>
            <person name="Nusbaum C."/>
            <person name="Kahn D."/>
            <person name="Robinson-Rechavi M."/>
            <person name="Laudet V."/>
            <person name="Schachter V."/>
            <person name="Quetier F."/>
            <person name="Saurin W."/>
            <person name="Scarpelli C."/>
            <person name="Wincker P."/>
            <person name="Lander E.S."/>
            <person name="Weissenbach J."/>
            <person name="Roest Crollius H."/>
        </authorList>
    </citation>
    <scope>NUCLEOTIDE SEQUENCE [LARGE SCALE GENOMIC DNA]</scope>
</reference>
<feature type="domain" description="Fibronectin type-III" evidence="17">
    <location>
        <begin position="657"/>
        <end position="754"/>
    </location>
</feature>
<dbReference type="OrthoDB" id="8609993at2759"/>
<dbReference type="GO" id="GO:0005886">
    <property type="term" value="C:plasma membrane"/>
    <property type="evidence" value="ECO:0007669"/>
    <property type="project" value="TreeGrafter"/>
</dbReference>
<dbReference type="EMBL" id="CAAE01013636">
    <property type="protein sequence ID" value="CAF95064.1"/>
    <property type="molecule type" value="Genomic_DNA"/>
</dbReference>
<evidence type="ECO:0000259" key="14">
    <source>
        <dbReference type="PROSITE" id="PS50055"/>
    </source>
</evidence>
<dbReference type="InterPro" id="IPR058859">
    <property type="entry name" value="Fn3_R-PTP-O"/>
</dbReference>
<keyword evidence="10" id="KW-0393">Immunoglobulin domain</keyword>
<dbReference type="Pfam" id="PF00102">
    <property type="entry name" value="Y_phosphatase"/>
    <property type="match status" value="1"/>
</dbReference>
<dbReference type="InterPro" id="IPR029021">
    <property type="entry name" value="Prot-tyrosine_phosphatase-like"/>
</dbReference>
<dbReference type="GO" id="GO:0098982">
    <property type="term" value="C:GABA-ergic synapse"/>
    <property type="evidence" value="ECO:0007669"/>
    <property type="project" value="TreeGrafter"/>
</dbReference>
<feature type="compositionally biased region" description="Low complexity" evidence="12">
    <location>
        <begin position="240"/>
        <end position="261"/>
    </location>
</feature>
<feature type="compositionally biased region" description="Polar residues" evidence="12">
    <location>
        <begin position="224"/>
        <end position="236"/>
    </location>
</feature>
<evidence type="ECO:0000256" key="2">
    <source>
        <dbReference type="ARBA" id="ARBA00013064"/>
    </source>
</evidence>
<keyword evidence="7 13" id="KW-1133">Transmembrane helix</keyword>
<evidence type="ECO:0000313" key="18">
    <source>
        <dbReference type="EMBL" id="CAF95064.1"/>
    </source>
</evidence>
<evidence type="ECO:0000259" key="16">
    <source>
        <dbReference type="PROSITE" id="PS50835"/>
    </source>
</evidence>
<dbReference type="GO" id="GO:0003093">
    <property type="term" value="P:regulation of glomerular filtration"/>
    <property type="evidence" value="ECO:0007669"/>
    <property type="project" value="TreeGrafter"/>
</dbReference>
<dbReference type="GO" id="GO:0017147">
    <property type="term" value="F:Wnt-protein binding"/>
    <property type="evidence" value="ECO:0007669"/>
    <property type="project" value="TreeGrafter"/>
</dbReference>
<organism evidence="18">
    <name type="scientific">Tetraodon nigroviridis</name>
    <name type="common">Spotted green pufferfish</name>
    <name type="synonym">Chelonodon nigroviridis</name>
    <dbReference type="NCBI Taxonomy" id="99883"/>
    <lineage>
        <taxon>Eukaryota</taxon>
        <taxon>Metazoa</taxon>
        <taxon>Chordata</taxon>
        <taxon>Craniata</taxon>
        <taxon>Vertebrata</taxon>
        <taxon>Euteleostomi</taxon>
        <taxon>Actinopterygii</taxon>
        <taxon>Neopterygii</taxon>
        <taxon>Teleostei</taxon>
        <taxon>Neoteleostei</taxon>
        <taxon>Acanthomorphata</taxon>
        <taxon>Eupercaria</taxon>
        <taxon>Tetraodontiformes</taxon>
        <taxon>Tetradontoidea</taxon>
        <taxon>Tetraodontidae</taxon>
        <taxon>Tetraodon</taxon>
    </lineage>
</organism>
<dbReference type="InterPro" id="IPR003595">
    <property type="entry name" value="Tyr_Pase_cat"/>
</dbReference>
<feature type="domain" description="Fibronectin type-III" evidence="17">
    <location>
        <begin position="433"/>
        <end position="529"/>
    </location>
</feature>
<evidence type="ECO:0000256" key="9">
    <source>
        <dbReference type="ARBA" id="ARBA00023180"/>
    </source>
</evidence>
<dbReference type="InterPro" id="IPR036116">
    <property type="entry name" value="FN3_sf"/>
</dbReference>
<reference evidence="18" key="2">
    <citation type="submission" date="2004-02" db="EMBL/GenBank/DDBJ databases">
        <authorList>
            <consortium name="Genoscope"/>
            <consortium name="Whitehead Institute Centre for Genome Research"/>
        </authorList>
    </citation>
    <scope>NUCLEOTIDE SEQUENCE</scope>
</reference>
<dbReference type="PROSITE" id="PS50835">
    <property type="entry name" value="IG_LIKE"/>
    <property type="match status" value="1"/>
</dbReference>
<evidence type="ECO:0000256" key="10">
    <source>
        <dbReference type="ARBA" id="ARBA00023319"/>
    </source>
</evidence>
<dbReference type="PROSITE" id="PS50853">
    <property type="entry name" value="FN3"/>
    <property type="match status" value="3"/>
</dbReference>
<evidence type="ECO:0000256" key="3">
    <source>
        <dbReference type="ARBA" id="ARBA00022692"/>
    </source>
</evidence>
<dbReference type="InterPro" id="IPR016130">
    <property type="entry name" value="Tyr_Pase_AS"/>
</dbReference>
<evidence type="ECO:0000256" key="11">
    <source>
        <dbReference type="ARBA" id="ARBA00051722"/>
    </source>
</evidence>
<dbReference type="EC" id="3.1.3.48" evidence="2"/>
<evidence type="ECO:0000256" key="8">
    <source>
        <dbReference type="ARBA" id="ARBA00023136"/>
    </source>
</evidence>
<dbReference type="InterPro" id="IPR000242">
    <property type="entry name" value="PTP_cat"/>
</dbReference>
<dbReference type="SUPFAM" id="SSF49265">
    <property type="entry name" value="Fibronectin type III"/>
    <property type="match status" value="4"/>
</dbReference>
<comment type="subcellular location">
    <subcellularLocation>
        <location evidence="1">Membrane</location>
        <topology evidence="1">Single-pass type I membrane protein</topology>
    </subcellularLocation>
</comment>
<dbReference type="SMART" id="SM00194">
    <property type="entry name" value="PTPc"/>
    <property type="match status" value="1"/>
</dbReference>
<evidence type="ECO:0000256" key="6">
    <source>
        <dbReference type="ARBA" id="ARBA00022912"/>
    </source>
</evidence>
<keyword evidence="8 13" id="KW-0472">Membrane</keyword>
<comment type="caution">
    <text evidence="18">The sequence shown here is derived from an EMBL/GenBank/DDBJ whole genome shotgun (WGS) entry which is preliminary data.</text>
</comment>
<dbReference type="InterPro" id="IPR042996">
    <property type="entry name" value="PTPRO"/>
</dbReference>
<evidence type="ECO:0000256" key="4">
    <source>
        <dbReference type="ARBA" id="ARBA00022729"/>
    </source>
</evidence>
<feature type="domain" description="Tyrosine specific protein phosphatases" evidence="15">
    <location>
        <begin position="1353"/>
        <end position="1427"/>
    </location>
</feature>
<feature type="non-terminal residue" evidence="18">
    <location>
        <position position="1455"/>
    </location>
</feature>
<keyword evidence="6" id="KW-0904">Protein phosphatase</keyword>
<feature type="transmembrane region" description="Helical" evidence="13">
    <location>
        <begin position="936"/>
        <end position="957"/>
    </location>
</feature>
<keyword evidence="4" id="KW-0732">Signal</keyword>
<dbReference type="Gene3D" id="2.60.40.10">
    <property type="entry name" value="Immunoglobulins"/>
    <property type="match status" value="2"/>
</dbReference>
<keyword evidence="5" id="KW-0378">Hydrolase</keyword>
<dbReference type="PROSITE" id="PS50055">
    <property type="entry name" value="TYR_PHOSPHATASE_PTP"/>
    <property type="match status" value="1"/>
</dbReference>
<dbReference type="GO" id="GO:0090090">
    <property type="term" value="P:negative regulation of canonical Wnt signaling pathway"/>
    <property type="evidence" value="ECO:0007669"/>
    <property type="project" value="TreeGrafter"/>
</dbReference>
<dbReference type="GO" id="GO:0098978">
    <property type="term" value="C:glutamatergic synapse"/>
    <property type="evidence" value="ECO:0007669"/>
    <property type="project" value="TreeGrafter"/>
</dbReference>
<dbReference type="PANTHER" id="PTHR47028">
    <property type="entry name" value="RECEPTOR-TYPE TYROSINE-PROTEIN PHOSPHATASE O"/>
    <property type="match status" value="1"/>
</dbReference>
<evidence type="ECO:0000256" key="1">
    <source>
        <dbReference type="ARBA" id="ARBA00004479"/>
    </source>
</evidence>
<dbReference type="CDD" id="cd00063">
    <property type="entry name" value="FN3"/>
    <property type="match status" value="2"/>
</dbReference>
<evidence type="ECO:0000256" key="5">
    <source>
        <dbReference type="ARBA" id="ARBA00022801"/>
    </source>
</evidence>
<dbReference type="SMART" id="SM00060">
    <property type="entry name" value="FN3"/>
    <property type="match status" value="4"/>
</dbReference>
<dbReference type="GO" id="GO:0045296">
    <property type="term" value="F:cadherin binding"/>
    <property type="evidence" value="ECO:0007669"/>
    <property type="project" value="TreeGrafter"/>
</dbReference>
<dbReference type="GO" id="GO:0072112">
    <property type="term" value="P:podocyte differentiation"/>
    <property type="evidence" value="ECO:0007669"/>
    <property type="project" value="TreeGrafter"/>
</dbReference>
<dbReference type="InterPro" id="IPR013783">
    <property type="entry name" value="Ig-like_fold"/>
</dbReference>
<feature type="region of interest" description="Disordered" evidence="12">
    <location>
        <begin position="213"/>
        <end position="291"/>
    </location>
</feature>
<keyword evidence="9" id="KW-0325">Glycoprotein</keyword>
<evidence type="ECO:0000256" key="7">
    <source>
        <dbReference type="ARBA" id="ARBA00022989"/>
    </source>
</evidence>
<dbReference type="KEGG" id="tng:GSTEN00011570G001"/>
<comment type="catalytic activity">
    <reaction evidence="11">
        <text>O-phospho-L-tyrosyl-[protein] + H2O = L-tyrosyl-[protein] + phosphate</text>
        <dbReference type="Rhea" id="RHEA:10684"/>
        <dbReference type="Rhea" id="RHEA-COMP:10136"/>
        <dbReference type="Rhea" id="RHEA-COMP:20101"/>
        <dbReference type="ChEBI" id="CHEBI:15377"/>
        <dbReference type="ChEBI" id="CHEBI:43474"/>
        <dbReference type="ChEBI" id="CHEBI:46858"/>
        <dbReference type="ChEBI" id="CHEBI:61978"/>
        <dbReference type="EC" id="3.1.3.48"/>
    </reaction>
</comment>
<evidence type="ECO:0000256" key="13">
    <source>
        <dbReference type="SAM" id="Phobius"/>
    </source>
</evidence>
<dbReference type="SMART" id="SM00404">
    <property type="entry name" value="PTPc_motif"/>
    <property type="match status" value="1"/>
</dbReference>
<feature type="transmembrane region" description="Helical" evidence="13">
    <location>
        <begin position="876"/>
        <end position="900"/>
    </location>
</feature>
<dbReference type="Gene3D" id="3.90.190.10">
    <property type="entry name" value="Protein tyrosine phosphatase superfamily"/>
    <property type="match status" value="1"/>
</dbReference>
<evidence type="ECO:0000259" key="17">
    <source>
        <dbReference type="PROSITE" id="PS50853"/>
    </source>
</evidence>